<gene>
    <name evidence="6" type="ORF">LCGC14_0307870</name>
</gene>
<dbReference type="InterPro" id="IPR036390">
    <property type="entry name" value="WH_DNA-bd_sf"/>
</dbReference>
<dbReference type="PROSITE" id="PS50931">
    <property type="entry name" value="HTH_LYSR"/>
    <property type="match status" value="1"/>
</dbReference>
<evidence type="ECO:0000256" key="4">
    <source>
        <dbReference type="ARBA" id="ARBA00023163"/>
    </source>
</evidence>
<organism evidence="6">
    <name type="scientific">marine sediment metagenome</name>
    <dbReference type="NCBI Taxonomy" id="412755"/>
    <lineage>
        <taxon>unclassified sequences</taxon>
        <taxon>metagenomes</taxon>
        <taxon>ecological metagenomes</taxon>
    </lineage>
</organism>
<dbReference type="Gene3D" id="3.40.190.290">
    <property type="match status" value="1"/>
</dbReference>
<comment type="caution">
    <text evidence="6">The sequence shown here is derived from an EMBL/GenBank/DDBJ whole genome shotgun (WGS) entry which is preliminary data.</text>
</comment>
<reference evidence="6" key="1">
    <citation type="journal article" date="2015" name="Nature">
        <title>Complex archaea that bridge the gap between prokaryotes and eukaryotes.</title>
        <authorList>
            <person name="Spang A."/>
            <person name="Saw J.H."/>
            <person name="Jorgensen S.L."/>
            <person name="Zaremba-Niedzwiedzka K."/>
            <person name="Martijn J."/>
            <person name="Lind A.E."/>
            <person name="van Eijk R."/>
            <person name="Schleper C."/>
            <person name="Guy L."/>
            <person name="Ettema T.J."/>
        </authorList>
    </citation>
    <scope>NUCLEOTIDE SEQUENCE</scope>
</reference>
<dbReference type="InterPro" id="IPR005119">
    <property type="entry name" value="LysR_subst-bd"/>
</dbReference>
<dbReference type="Pfam" id="PF03466">
    <property type="entry name" value="LysR_substrate"/>
    <property type="match status" value="1"/>
</dbReference>
<dbReference type="FunFam" id="1.10.10.10:FF:000001">
    <property type="entry name" value="LysR family transcriptional regulator"/>
    <property type="match status" value="1"/>
</dbReference>
<dbReference type="GO" id="GO:0005829">
    <property type="term" value="C:cytosol"/>
    <property type="evidence" value="ECO:0007669"/>
    <property type="project" value="TreeGrafter"/>
</dbReference>
<dbReference type="EMBL" id="LAZR01000198">
    <property type="protein sequence ID" value="KKN82600.1"/>
    <property type="molecule type" value="Genomic_DNA"/>
</dbReference>
<dbReference type="InterPro" id="IPR050950">
    <property type="entry name" value="HTH-type_LysR_regulators"/>
</dbReference>
<dbReference type="GO" id="GO:0003677">
    <property type="term" value="F:DNA binding"/>
    <property type="evidence" value="ECO:0007669"/>
    <property type="project" value="UniProtKB-KW"/>
</dbReference>
<evidence type="ECO:0000256" key="2">
    <source>
        <dbReference type="ARBA" id="ARBA00023015"/>
    </source>
</evidence>
<proteinExistence type="inferred from homology"/>
<dbReference type="SUPFAM" id="SSF46785">
    <property type="entry name" value="Winged helix' DNA-binding domain"/>
    <property type="match status" value="1"/>
</dbReference>
<dbReference type="AlphaFoldDB" id="A0A0F9TN94"/>
<keyword evidence="4" id="KW-0804">Transcription</keyword>
<comment type="similarity">
    <text evidence="1">Belongs to the LysR transcriptional regulatory family.</text>
</comment>
<dbReference type="SUPFAM" id="SSF53850">
    <property type="entry name" value="Periplasmic binding protein-like II"/>
    <property type="match status" value="1"/>
</dbReference>
<dbReference type="GO" id="GO:0003700">
    <property type="term" value="F:DNA-binding transcription factor activity"/>
    <property type="evidence" value="ECO:0007669"/>
    <property type="project" value="InterPro"/>
</dbReference>
<protein>
    <recommendedName>
        <fullName evidence="5">HTH lysR-type domain-containing protein</fullName>
    </recommendedName>
</protein>
<dbReference type="PANTHER" id="PTHR30419:SF30">
    <property type="entry name" value="LYSR FAMILY TRANSCRIPTIONAL REGULATOR"/>
    <property type="match status" value="1"/>
</dbReference>
<keyword evidence="3" id="KW-0238">DNA-binding</keyword>
<sequence>MTAMQLRHVRAFLAVAETGSIRTAALRLGVSQPALSKTIQELEALLSAPLLTRSSQGSVVTEYGRAFLCRARAISSEFERAHEEIEQMLGVKGGRVSVGLSAIAAMLMASRSLERFWKGNPGVHVRVMDGLLDRLISGVRQGEFDFAVGGISPHSVSHELTVEPLFENRIVPIVRRGHPLAGARSLTELADAKWLFTNEQPAFMTLIEDQFARHSLPSPTVALTCESFPTILDVVPHSDLVAALPISILQHPLIQGRMIGLTLAEPAPRTVVSLVSRAGVPLTPLAARLARDFRQVAKQFDHL</sequence>
<dbReference type="PANTHER" id="PTHR30419">
    <property type="entry name" value="HTH-TYPE TRANSCRIPTIONAL REGULATOR YBHD"/>
    <property type="match status" value="1"/>
</dbReference>
<keyword evidence="2" id="KW-0805">Transcription regulation</keyword>
<evidence type="ECO:0000256" key="3">
    <source>
        <dbReference type="ARBA" id="ARBA00023125"/>
    </source>
</evidence>
<dbReference type="PRINTS" id="PR00039">
    <property type="entry name" value="HTHLYSR"/>
</dbReference>
<evidence type="ECO:0000256" key="1">
    <source>
        <dbReference type="ARBA" id="ARBA00009437"/>
    </source>
</evidence>
<feature type="domain" description="HTH lysR-type" evidence="5">
    <location>
        <begin position="4"/>
        <end position="61"/>
    </location>
</feature>
<evidence type="ECO:0000259" key="5">
    <source>
        <dbReference type="PROSITE" id="PS50931"/>
    </source>
</evidence>
<dbReference type="InterPro" id="IPR000847">
    <property type="entry name" value="LysR_HTH_N"/>
</dbReference>
<dbReference type="Gene3D" id="1.10.10.10">
    <property type="entry name" value="Winged helix-like DNA-binding domain superfamily/Winged helix DNA-binding domain"/>
    <property type="match status" value="1"/>
</dbReference>
<dbReference type="Pfam" id="PF00126">
    <property type="entry name" value="HTH_1"/>
    <property type="match status" value="1"/>
</dbReference>
<evidence type="ECO:0000313" key="6">
    <source>
        <dbReference type="EMBL" id="KKN82600.1"/>
    </source>
</evidence>
<accession>A0A0F9TN94</accession>
<name>A0A0F9TN94_9ZZZZ</name>
<dbReference type="InterPro" id="IPR036388">
    <property type="entry name" value="WH-like_DNA-bd_sf"/>
</dbReference>